<evidence type="ECO:0000313" key="5">
    <source>
        <dbReference type="Proteomes" id="UP000799772"/>
    </source>
</evidence>
<keyword evidence="5" id="KW-1185">Reference proteome</keyword>
<sequence length="279" mass="31406">MHWLSIASIPLLVFGLWLYTAQLSRGFPAIRGKRICFLIAHPDDEAMFFAPTVLALTKPELGNHVKILCLSSGDANGLGETRKKELITSGLMLGLRSSDDIFVFEDRNFPDSMSVTWNPRLISNLLTTTFAPKMASIAATSAPQTTVDIVITFDEHGISHHPNHRSLYHGATTFIKSLMHRHTGWECPIALYTLTSVNIVRKYSSVLDAPATIFNLIFRKKEQSAFPTPLLYVSGLREYVAARSAMVRGHKSQMVWFRWGWIALGRYMILNDLKKEKVL</sequence>
<dbReference type="Pfam" id="PF02585">
    <property type="entry name" value="PIG-L"/>
    <property type="match status" value="1"/>
</dbReference>
<proteinExistence type="inferred from homology"/>
<gene>
    <name evidence="4" type="ORF">NA57DRAFT_30348</name>
</gene>
<dbReference type="GO" id="GO:0005783">
    <property type="term" value="C:endoplasmic reticulum"/>
    <property type="evidence" value="ECO:0007669"/>
    <property type="project" value="TreeGrafter"/>
</dbReference>
<reference evidence="4" key="1">
    <citation type="journal article" date="2020" name="Stud. Mycol.">
        <title>101 Dothideomycetes genomes: a test case for predicting lifestyles and emergence of pathogens.</title>
        <authorList>
            <person name="Haridas S."/>
            <person name="Albert R."/>
            <person name="Binder M."/>
            <person name="Bloem J."/>
            <person name="Labutti K."/>
            <person name="Salamov A."/>
            <person name="Andreopoulos B."/>
            <person name="Baker S."/>
            <person name="Barry K."/>
            <person name="Bills G."/>
            <person name="Bluhm B."/>
            <person name="Cannon C."/>
            <person name="Castanera R."/>
            <person name="Culley D."/>
            <person name="Daum C."/>
            <person name="Ezra D."/>
            <person name="Gonzalez J."/>
            <person name="Henrissat B."/>
            <person name="Kuo A."/>
            <person name="Liang C."/>
            <person name="Lipzen A."/>
            <person name="Lutzoni F."/>
            <person name="Magnuson J."/>
            <person name="Mondo S."/>
            <person name="Nolan M."/>
            <person name="Ohm R."/>
            <person name="Pangilinan J."/>
            <person name="Park H.-J."/>
            <person name="Ramirez L."/>
            <person name="Alfaro M."/>
            <person name="Sun H."/>
            <person name="Tritt A."/>
            <person name="Yoshinaga Y."/>
            <person name="Zwiers L.-H."/>
            <person name="Turgeon B."/>
            <person name="Goodwin S."/>
            <person name="Spatafora J."/>
            <person name="Crous P."/>
            <person name="Grigoriev I."/>
        </authorList>
    </citation>
    <scope>NUCLEOTIDE SEQUENCE</scope>
    <source>
        <strain evidence="4">CBS 133067</strain>
    </source>
</reference>
<dbReference type="SUPFAM" id="SSF102588">
    <property type="entry name" value="LmbE-like"/>
    <property type="match status" value="1"/>
</dbReference>
<dbReference type="Gene3D" id="3.40.50.10320">
    <property type="entry name" value="LmbE-like"/>
    <property type="match status" value="1"/>
</dbReference>
<name>A0A9P4INQ9_9PEZI</name>
<dbReference type="InterPro" id="IPR024078">
    <property type="entry name" value="LmbE-like_dom_sf"/>
</dbReference>
<comment type="caution">
    <text evidence="4">The sequence shown here is derived from an EMBL/GenBank/DDBJ whole genome shotgun (WGS) entry which is preliminary data.</text>
</comment>
<dbReference type="EMBL" id="ML978121">
    <property type="protein sequence ID" value="KAF2104871.1"/>
    <property type="molecule type" value="Genomic_DNA"/>
</dbReference>
<protein>
    <recommendedName>
        <fullName evidence="2">N-acetylglucosaminylphosphatidylinositol deacetylase</fullName>
        <ecNumber evidence="2">3.5.1.89</ecNumber>
    </recommendedName>
</protein>
<evidence type="ECO:0000256" key="2">
    <source>
        <dbReference type="ARBA" id="ARBA00012176"/>
    </source>
</evidence>
<dbReference type="PANTHER" id="PTHR12993:SF11">
    <property type="entry name" value="N-ACETYLGLUCOSAMINYL-PHOSPHATIDYLINOSITOL DE-N-ACETYLASE"/>
    <property type="match status" value="1"/>
</dbReference>
<accession>A0A9P4INQ9</accession>
<keyword evidence="3" id="KW-0732">Signal</keyword>
<evidence type="ECO:0000256" key="1">
    <source>
        <dbReference type="ARBA" id="ARBA00006066"/>
    </source>
</evidence>
<dbReference type="EC" id="3.5.1.89" evidence="2"/>
<evidence type="ECO:0000256" key="3">
    <source>
        <dbReference type="SAM" id="SignalP"/>
    </source>
</evidence>
<dbReference type="Proteomes" id="UP000799772">
    <property type="component" value="Unassembled WGS sequence"/>
</dbReference>
<dbReference type="PANTHER" id="PTHR12993">
    <property type="entry name" value="N-ACETYLGLUCOSAMINYL-PHOSPHATIDYLINOSITOL DE-N-ACETYLASE-RELATED"/>
    <property type="match status" value="1"/>
</dbReference>
<comment type="similarity">
    <text evidence="1">Belongs to the PIGL family.</text>
</comment>
<feature type="chain" id="PRO_5040507776" description="N-acetylglucosaminylphosphatidylinositol deacetylase" evidence="3">
    <location>
        <begin position="27"/>
        <end position="279"/>
    </location>
</feature>
<evidence type="ECO:0000313" key="4">
    <source>
        <dbReference type="EMBL" id="KAF2104871.1"/>
    </source>
</evidence>
<dbReference type="InterPro" id="IPR003737">
    <property type="entry name" value="GlcNAc_PI_deacetylase-related"/>
</dbReference>
<dbReference type="OrthoDB" id="440160at2759"/>
<organism evidence="4 5">
    <name type="scientific">Rhizodiscina lignyota</name>
    <dbReference type="NCBI Taxonomy" id="1504668"/>
    <lineage>
        <taxon>Eukaryota</taxon>
        <taxon>Fungi</taxon>
        <taxon>Dikarya</taxon>
        <taxon>Ascomycota</taxon>
        <taxon>Pezizomycotina</taxon>
        <taxon>Dothideomycetes</taxon>
        <taxon>Pleosporomycetidae</taxon>
        <taxon>Aulographales</taxon>
        <taxon>Rhizodiscinaceae</taxon>
        <taxon>Rhizodiscina</taxon>
    </lineage>
</organism>
<feature type="signal peptide" evidence="3">
    <location>
        <begin position="1"/>
        <end position="26"/>
    </location>
</feature>
<dbReference type="AlphaFoldDB" id="A0A9P4INQ9"/>
<dbReference type="GO" id="GO:0000225">
    <property type="term" value="F:N-acetylglucosaminylphosphatidylinositol deacetylase activity"/>
    <property type="evidence" value="ECO:0007669"/>
    <property type="project" value="UniProtKB-EC"/>
</dbReference>